<evidence type="ECO:0000313" key="3">
    <source>
        <dbReference type="Proteomes" id="UP001642409"/>
    </source>
</evidence>
<comment type="caution">
    <text evidence="1">The sequence shown here is derived from an EMBL/GenBank/DDBJ whole genome shotgun (WGS) entry which is preliminary data.</text>
</comment>
<accession>A0AA86P9Z1</accession>
<evidence type="ECO:0000313" key="1">
    <source>
        <dbReference type="EMBL" id="CAI9934583.1"/>
    </source>
</evidence>
<gene>
    <name evidence="1" type="ORF">HINF_LOCUS22228</name>
    <name evidence="2" type="ORF">HINF_LOCUS64692</name>
</gene>
<evidence type="ECO:0000313" key="2">
    <source>
        <dbReference type="EMBL" id="CAL6089207.1"/>
    </source>
</evidence>
<dbReference type="AlphaFoldDB" id="A0AA86P9Z1"/>
<reference evidence="2 3" key="2">
    <citation type="submission" date="2024-07" db="EMBL/GenBank/DDBJ databases">
        <authorList>
            <person name="Akdeniz Z."/>
        </authorList>
    </citation>
    <scope>NUCLEOTIDE SEQUENCE [LARGE SCALE GENOMIC DNA]</scope>
</reference>
<name>A0AA86P9Z1_9EUKA</name>
<dbReference type="EMBL" id="CATOUU010000574">
    <property type="protein sequence ID" value="CAI9934583.1"/>
    <property type="molecule type" value="Genomic_DNA"/>
</dbReference>
<keyword evidence="3" id="KW-1185">Reference proteome</keyword>
<proteinExistence type="predicted"/>
<dbReference type="Proteomes" id="UP001642409">
    <property type="component" value="Unassembled WGS sequence"/>
</dbReference>
<reference evidence="1" key="1">
    <citation type="submission" date="2023-06" db="EMBL/GenBank/DDBJ databases">
        <authorList>
            <person name="Kurt Z."/>
        </authorList>
    </citation>
    <scope>NUCLEOTIDE SEQUENCE</scope>
</reference>
<sequence length="109" mass="12536">MKTLQIQFQLCCFVHECHAIAFTRKLLALAMFFRLSLDVAYTFSCENTIYAMSCVVGLFSYRSSALLTTFLRTSLLFVLCIHVSNPCFTNRSSTMFCMRTRFSRVSVII</sequence>
<dbReference type="EMBL" id="CAXDID020000417">
    <property type="protein sequence ID" value="CAL6089207.1"/>
    <property type="molecule type" value="Genomic_DNA"/>
</dbReference>
<protein>
    <submittedName>
        <fullName evidence="2">Hypothetical_protein</fullName>
    </submittedName>
</protein>
<organism evidence="1">
    <name type="scientific">Hexamita inflata</name>
    <dbReference type="NCBI Taxonomy" id="28002"/>
    <lineage>
        <taxon>Eukaryota</taxon>
        <taxon>Metamonada</taxon>
        <taxon>Diplomonadida</taxon>
        <taxon>Hexamitidae</taxon>
        <taxon>Hexamitinae</taxon>
        <taxon>Hexamita</taxon>
    </lineage>
</organism>